<proteinExistence type="predicted"/>
<dbReference type="AlphaFoldDB" id="A0AAD8XX22"/>
<feature type="transmembrane region" description="Helical" evidence="2">
    <location>
        <begin position="61"/>
        <end position="82"/>
    </location>
</feature>
<sequence>MKSATTATVLCLATASVQSFSFVQPSSYRSVVTPQNTQHNTQSKATTRSSSSQLSMVDSQVLMGGGIAVAGLVAGVGMLTFAEGMGERAKERGGGLSDDMSTRIMGGLLEDTEVDTVSDLNSLTEKLEAALKETGGAKEEDLTMSEEDKKRIAEEADDGW</sequence>
<keyword evidence="2" id="KW-0812">Transmembrane</keyword>
<keyword evidence="5" id="KW-1185">Reference proteome</keyword>
<evidence type="ECO:0000256" key="3">
    <source>
        <dbReference type="SAM" id="SignalP"/>
    </source>
</evidence>
<name>A0AAD8XX22_9STRA</name>
<keyword evidence="3" id="KW-0732">Signal</keyword>
<feature type="signal peptide" evidence="3">
    <location>
        <begin position="1"/>
        <end position="19"/>
    </location>
</feature>
<evidence type="ECO:0000313" key="5">
    <source>
        <dbReference type="Proteomes" id="UP001224775"/>
    </source>
</evidence>
<evidence type="ECO:0000256" key="2">
    <source>
        <dbReference type="SAM" id="Phobius"/>
    </source>
</evidence>
<keyword evidence="2" id="KW-1133">Transmembrane helix</keyword>
<feature type="region of interest" description="Disordered" evidence="1">
    <location>
        <begin position="132"/>
        <end position="160"/>
    </location>
</feature>
<comment type="caution">
    <text evidence="4">The sequence shown here is derived from an EMBL/GenBank/DDBJ whole genome shotgun (WGS) entry which is preliminary data.</text>
</comment>
<accession>A0AAD8XX22</accession>
<reference evidence="4" key="1">
    <citation type="submission" date="2023-06" db="EMBL/GenBank/DDBJ databases">
        <title>Survivors Of The Sea: Transcriptome response of Skeletonema marinoi to long-term dormancy.</title>
        <authorList>
            <person name="Pinder M.I.M."/>
            <person name="Kourtchenko O."/>
            <person name="Robertson E.K."/>
            <person name="Larsson T."/>
            <person name="Maumus F."/>
            <person name="Osuna-Cruz C.M."/>
            <person name="Vancaester E."/>
            <person name="Stenow R."/>
            <person name="Vandepoele K."/>
            <person name="Ploug H."/>
            <person name="Bruchert V."/>
            <person name="Godhe A."/>
            <person name="Topel M."/>
        </authorList>
    </citation>
    <scope>NUCLEOTIDE SEQUENCE</scope>
    <source>
        <strain evidence="4">R05AC</strain>
    </source>
</reference>
<feature type="chain" id="PRO_5041999175" evidence="3">
    <location>
        <begin position="20"/>
        <end position="160"/>
    </location>
</feature>
<protein>
    <submittedName>
        <fullName evidence="4">Uncharacterized protein</fullName>
    </submittedName>
</protein>
<organism evidence="4 5">
    <name type="scientific">Skeletonema marinoi</name>
    <dbReference type="NCBI Taxonomy" id="267567"/>
    <lineage>
        <taxon>Eukaryota</taxon>
        <taxon>Sar</taxon>
        <taxon>Stramenopiles</taxon>
        <taxon>Ochrophyta</taxon>
        <taxon>Bacillariophyta</taxon>
        <taxon>Coscinodiscophyceae</taxon>
        <taxon>Thalassiosirophycidae</taxon>
        <taxon>Thalassiosirales</taxon>
        <taxon>Skeletonemataceae</taxon>
        <taxon>Skeletonema</taxon>
        <taxon>Skeletonema marinoi-dohrnii complex</taxon>
    </lineage>
</organism>
<dbReference type="Proteomes" id="UP001224775">
    <property type="component" value="Unassembled WGS sequence"/>
</dbReference>
<feature type="region of interest" description="Disordered" evidence="1">
    <location>
        <begin position="31"/>
        <end position="52"/>
    </location>
</feature>
<keyword evidence="2" id="KW-0472">Membrane</keyword>
<evidence type="ECO:0000256" key="1">
    <source>
        <dbReference type="SAM" id="MobiDB-lite"/>
    </source>
</evidence>
<feature type="compositionally biased region" description="Polar residues" evidence="1">
    <location>
        <begin position="31"/>
        <end position="48"/>
    </location>
</feature>
<gene>
    <name evidence="4" type="ORF">QTG54_013664</name>
</gene>
<feature type="compositionally biased region" description="Basic and acidic residues" evidence="1">
    <location>
        <begin position="132"/>
        <end position="154"/>
    </location>
</feature>
<evidence type="ECO:0000313" key="4">
    <source>
        <dbReference type="EMBL" id="KAK1735501.1"/>
    </source>
</evidence>
<dbReference type="EMBL" id="JATAAI010000033">
    <property type="protein sequence ID" value="KAK1735501.1"/>
    <property type="molecule type" value="Genomic_DNA"/>
</dbReference>